<keyword evidence="3 10" id="KW-0819">tRNA processing</keyword>
<keyword evidence="4" id="KW-0479">Metal-binding</keyword>
<keyword evidence="9 10" id="KW-0342">GTP-binding</keyword>
<dbReference type="CDD" id="cd14858">
    <property type="entry name" value="TrmE_N"/>
    <property type="match status" value="1"/>
</dbReference>
<evidence type="ECO:0000256" key="7">
    <source>
        <dbReference type="ARBA" id="ARBA00022842"/>
    </source>
</evidence>
<reference evidence="12" key="2">
    <citation type="journal article" date="2021" name="Genome Biol. Evol.">
        <title>Developing a high-quality reference genome for a parasitic bivalve with doubly uniparental inheritance (Bivalvia: Unionida).</title>
        <authorList>
            <person name="Smith C.H."/>
        </authorList>
    </citation>
    <scope>NUCLEOTIDE SEQUENCE</scope>
    <source>
        <strain evidence="12">CHS0354</strain>
        <tissue evidence="12">Mantle</tissue>
    </source>
</reference>
<dbReference type="GO" id="GO:0002098">
    <property type="term" value="P:tRNA wobble uridine modification"/>
    <property type="evidence" value="ECO:0007669"/>
    <property type="project" value="TreeGrafter"/>
</dbReference>
<dbReference type="HAMAP" id="MF_00379">
    <property type="entry name" value="GTPase_MnmE"/>
    <property type="match status" value="1"/>
</dbReference>
<dbReference type="NCBIfam" id="TIGR00231">
    <property type="entry name" value="small_GTP"/>
    <property type="match status" value="1"/>
</dbReference>
<organism evidence="12 13">
    <name type="scientific">Potamilus streckersoni</name>
    <dbReference type="NCBI Taxonomy" id="2493646"/>
    <lineage>
        <taxon>Eukaryota</taxon>
        <taxon>Metazoa</taxon>
        <taxon>Spiralia</taxon>
        <taxon>Lophotrochozoa</taxon>
        <taxon>Mollusca</taxon>
        <taxon>Bivalvia</taxon>
        <taxon>Autobranchia</taxon>
        <taxon>Heteroconchia</taxon>
        <taxon>Palaeoheterodonta</taxon>
        <taxon>Unionida</taxon>
        <taxon>Unionoidea</taxon>
        <taxon>Unionidae</taxon>
        <taxon>Ambleminae</taxon>
        <taxon>Lampsilini</taxon>
        <taxon>Potamilus</taxon>
    </lineage>
</organism>
<dbReference type="GO" id="GO:0005829">
    <property type="term" value="C:cytosol"/>
    <property type="evidence" value="ECO:0007669"/>
    <property type="project" value="TreeGrafter"/>
</dbReference>
<comment type="subcellular location">
    <subcellularLocation>
        <location evidence="1">Plastid</location>
        <location evidence="1">Chloroplast</location>
    </subcellularLocation>
</comment>
<dbReference type="Proteomes" id="UP001195483">
    <property type="component" value="Unassembled WGS sequence"/>
</dbReference>
<dbReference type="FunFam" id="3.30.1360.120:FF:000003">
    <property type="entry name" value="tRNA modification GTPase MnmE"/>
    <property type="match status" value="1"/>
</dbReference>
<dbReference type="NCBIfam" id="TIGR00138">
    <property type="entry name" value="rsmG_gidB"/>
    <property type="match status" value="1"/>
</dbReference>
<dbReference type="Pfam" id="PF12631">
    <property type="entry name" value="MnmE_helical"/>
    <property type="match status" value="1"/>
</dbReference>
<dbReference type="InterPro" id="IPR027417">
    <property type="entry name" value="P-loop_NTPase"/>
</dbReference>
<keyword evidence="8" id="KW-0630">Potassium</keyword>
<dbReference type="SUPFAM" id="SSF53335">
    <property type="entry name" value="S-adenosyl-L-methionine-dependent methyltransferases"/>
    <property type="match status" value="1"/>
</dbReference>
<dbReference type="Gene3D" id="1.20.120.430">
    <property type="entry name" value="tRNA modification GTPase MnmE domain 2"/>
    <property type="match status" value="1"/>
</dbReference>
<keyword evidence="13" id="KW-1185">Reference proteome</keyword>
<dbReference type="InterPro" id="IPR029063">
    <property type="entry name" value="SAM-dependent_MTases_sf"/>
</dbReference>
<keyword evidence="5 10" id="KW-0547">Nucleotide-binding</keyword>
<feature type="domain" description="TrmE-type G" evidence="11">
    <location>
        <begin position="403"/>
        <end position="560"/>
    </location>
</feature>
<dbReference type="InterPro" id="IPR005225">
    <property type="entry name" value="Small_GTP-bd"/>
</dbReference>
<accession>A0AAE0T7T0</accession>
<dbReference type="Gene3D" id="3.40.50.300">
    <property type="entry name" value="P-loop containing nucleotide triphosphate hydrolases"/>
    <property type="match status" value="1"/>
</dbReference>
<dbReference type="GO" id="GO:0005525">
    <property type="term" value="F:GTP binding"/>
    <property type="evidence" value="ECO:0007669"/>
    <property type="project" value="UniProtKB-KW"/>
</dbReference>
<dbReference type="Pfam" id="PF10396">
    <property type="entry name" value="TrmE_N"/>
    <property type="match status" value="1"/>
</dbReference>
<dbReference type="PANTHER" id="PTHR42714">
    <property type="entry name" value="TRNA MODIFICATION GTPASE GTPBP3"/>
    <property type="match status" value="1"/>
</dbReference>
<reference evidence="12" key="3">
    <citation type="submission" date="2023-05" db="EMBL/GenBank/DDBJ databases">
        <authorList>
            <person name="Smith C.H."/>
        </authorList>
    </citation>
    <scope>NUCLEOTIDE SEQUENCE</scope>
    <source>
        <strain evidence="12">CHS0354</strain>
        <tissue evidence="12">Mantle</tissue>
    </source>
</reference>
<dbReference type="InterPro" id="IPR027368">
    <property type="entry name" value="MnmE_dom2"/>
</dbReference>
<dbReference type="GO" id="GO:0003924">
    <property type="term" value="F:GTPase activity"/>
    <property type="evidence" value="ECO:0007669"/>
    <property type="project" value="InterPro"/>
</dbReference>
<evidence type="ECO:0000256" key="1">
    <source>
        <dbReference type="ARBA" id="ARBA00004229"/>
    </source>
</evidence>
<dbReference type="HAMAP" id="MF_00074">
    <property type="entry name" value="16SrRNA_methyltr_G"/>
    <property type="match status" value="1"/>
</dbReference>
<name>A0AAE0T7T0_9BIVA</name>
<evidence type="ECO:0000256" key="8">
    <source>
        <dbReference type="ARBA" id="ARBA00022958"/>
    </source>
</evidence>
<dbReference type="SUPFAM" id="SSF52540">
    <property type="entry name" value="P-loop containing nucleoside triphosphate hydrolases"/>
    <property type="match status" value="1"/>
</dbReference>
<proteinExistence type="inferred from homology"/>
<evidence type="ECO:0000313" key="12">
    <source>
        <dbReference type="EMBL" id="KAK3605028.1"/>
    </source>
</evidence>
<dbReference type="CDD" id="cd04164">
    <property type="entry name" value="trmE"/>
    <property type="match status" value="1"/>
</dbReference>
<dbReference type="InterPro" id="IPR003682">
    <property type="entry name" value="rRNA_ssu_MeTfrase_G"/>
</dbReference>
<evidence type="ECO:0000256" key="6">
    <source>
        <dbReference type="ARBA" id="ARBA00022801"/>
    </source>
</evidence>
<evidence type="ECO:0000256" key="4">
    <source>
        <dbReference type="ARBA" id="ARBA00022723"/>
    </source>
</evidence>
<dbReference type="NCBIfam" id="TIGR00450">
    <property type="entry name" value="mnmE_trmE_thdF"/>
    <property type="match status" value="1"/>
</dbReference>
<dbReference type="SUPFAM" id="SSF116878">
    <property type="entry name" value="TrmE connector domain"/>
    <property type="match status" value="1"/>
</dbReference>
<gene>
    <name evidence="12" type="ORF">CHS0354_000693</name>
</gene>
<dbReference type="GO" id="GO:0046872">
    <property type="term" value="F:metal ion binding"/>
    <property type="evidence" value="ECO:0007669"/>
    <property type="project" value="UniProtKB-KW"/>
</dbReference>
<dbReference type="EMBL" id="JAEAOA010000085">
    <property type="protein sequence ID" value="KAK3605028.1"/>
    <property type="molecule type" value="Genomic_DNA"/>
</dbReference>
<evidence type="ECO:0000256" key="5">
    <source>
        <dbReference type="ARBA" id="ARBA00022741"/>
    </source>
</evidence>
<dbReference type="PRINTS" id="PR00449">
    <property type="entry name" value="RASTRNSFRMNG"/>
</dbReference>
<protein>
    <recommendedName>
        <fullName evidence="11">TrmE-type G domain-containing protein</fullName>
    </recommendedName>
</protein>
<dbReference type="PROSITE" id="PS51709">
    <property type="entry name" value="G_TRME"/>
    <property type="match status" value="1"/>
</dbReference>
<dbReference type="GO" id="GO:0042802">
    <property type="term" value="F:identical protein binding"/>
    <property type="evidence" value="ECO:0007669"/>
    <property type="project" value="UniProtKB-ARBA"/>
</dbReference>
<dbReference type="PANTHER" id="PTHR42714:SF2">
    <property type="entry name" value="TRNA MODIFICATION GTPASE GTPBP3, MITOCHONDRIAL"/>
    <property type="match status" value="1"/>
</dbReference>
<dbReference type="Pfam" id="PF01926">
    <property type="entry name" value="MMR_HSR1"/>
    <property type="match status" value="1"/>
</dbReference>
<comment type="similarity">
    <text evidence="2 10">Belongs to the TRAFAC class TrmE-Era-EngA-EngB-Septin-like GTPase superfamily. TrmE GTPase family.</text>
</comment>
<dbReference type="AlphaFoldDB" id="A0AAE0T7T0"/>
<dbReference type="InterPro" id="IPR025867">
    <property type="entry name" value="MnmE_helical"/>
</dbReference>
<dbReference type="InterPro" id="IPR004520">
    <property type="entry name" value="GTPase_MnmE"/>
</dbReference>
<comment type="caution">
    <text evidence="12">The sequence shown here is derived from an EMBL/GenBank/DDBJ whole genome shotgun (WGS) entry which is preliminary data.</text>
</comment>
<dbReference type="InterPro" id="IPR031168">
    <property type="entry name" value="G_TrmE"/>
</dbReference>
<dbReference type="GO" id="GO:0030488">
    <property type="term" value="P:tRNA methylation"/>
    <property type="evidence" value="ECO:0007669"/>
    <property type="project" value="TreeGrafter"/>
</dbReference>
<evidence type="ECO:0000256" key="9">
    <source>
        <dbReference type="ARBA" id="ARBA00023134"/>
    </source>
</evidence>
<dbReference type="Pfam" id="PF02527">
    <property type="entry name" value="GidB"/>
    <property type="match status" value="1"/>
</dbReference>
<evidence type="ECO:0000313" key="13">
    <source>
        <dbReference type="Proteomes" id="UP001195483"/>
    </source>
</evidence>
<dbReference type="Gene3D" id="3.30.1360.120">
    <property type="entry name" value="Probable tRNA modification gtpase trme, domain 1"/>
    <property type="match status" value="1"/>
</dbReference>
<evidence type="ECO:0000259" key="11">
    <source>
        <dbReference type="PROSITE" id="PS51709"/>
    </source>
</evidence>
<dbReference type="NCBIfam" id="NF003661">
    <property type="entry name" value="PRK05291.1-3"/>
    <property type="match status" value="1"/>
</dbReference>
<evidence type="ECO:0000256" key="3">
    <source>
        <dbReference type="ARBA" id="ARBA00022694"/>
    </source>
</evidence>
<sequence>MNLTESVPTLLNFSQIKENENAIIRKLLAYAELLIEWNDKLNLVSRQLTKAQVWFHVVHSLLISRFYSFENSVQCVDIGTGGGLPGIPLAICFPQSTFQLVDSTAKKIIACQDMCLRLGLSNVECTASRIEQVKGMFDVGLSKHVGKINLMVRWSKHLIKPTGHLIILKGHDQASVKQEINQEEVIVAIATTVGVGALAIVRLSGKDAIEIVSKVLYKKNGQTLSLYHVPTHTAHHGYVVKPDGSLIDEVMVLVYRMPRSYTGEDSVEINCHGGALVTEEILRTLIEAGCRLAEPGEFTKRAFLNGKIDLTQAEAVGELIHAKTYAMHRSAMVHLKGTLSKRLQQLRSELIRACALLELEFDFSEEDVEFQSRDDLRQMLDKFIQELEQLVSSFEFSKVIREGIKVTIIGKPNAGKSTLLNALIGKERALVSAEAGTTRDYLQEPFYYGGVLFQIVDTAGLRESDNIIEQEGIRRSKEQSADAQIIIYLFDLTHHLNIQELNKIKPDLEKLYPEAKVLFVGNKLDLLKPPIVQDVPAILISAEKNIGLDCLLSELKHLAENSQARTEGSLMVTNVRHYEALSNAMSALKEANTLLSQNGNMELTASSLRAAVYEVGTITGEVTNNDILNYIFEKFCIGK</sequence>
<dbReference type="GO" id="GO:0008649">
    <property type="term" value="F:rRNA methyltransferase activity"/>
    <property type="evidence" value="ECO:0007669"/>
    <property type="project" value="InterPro"/>
</dbReference>
<reference evidence="12" key="1">
    <citation type="journal article" date="2021" name="Genome Biol. Evol.">
        <title>A High-Quality Reference Genome for a Parasitic Bivalve with Doubly Uniparental Inheritance (Bivalvia: Unionida).</title>
        <authorList>
            <person name="Smith C.H."/>
        </authorList>
    </citation>
    <scope>NUCLEOTIDE SEQUENCE</scope>
    <source>
        <strain evidence="12">CHS0354</strain>
    </source>
</reference>
<keyword evidence="6" id="KW-0378">Hydrolase</keyword>
<dbReference type="InterPro" id="IPR018948">
    <property type="entry name" value="GTP-bd_TrmE_N"/>
</dbReference>
<evidence type="ECO:0000256" key="10">
    <source>
        <dbReference type="RuleBase" id="RU003313"/>
    </source>
</evidence>
<evidence type="ECO:0000256" key="2">
    <source>
        <dbReference type="ARBA" id="ARBA00011043"/>
    </source>
</evidence>
<dbReference type="InterPro" id="IPR027266">
    <property type="entry name" value="TrmE/GcvT-like"/>
</dbReference>
<keyword evidence="7" id="KW-0460">Magnesium</keyword>
<dbReference type="InterPro" id="IPR006073">
    <property type="entry name" value="GTP-bd"/>
</dbReference>